<organism evidence="5 6">
    <name type="scientific">Canna indica</name>
    <name type="common">Indian-shot</name>
    <dbReference type="NCBI Taxonomy" id="4628"/>
    <lineage>
        <taxon>Eukaryota</taxon>
        <taxon>Viridiplantae</taxon>
        <taxon>Streptophyta</taxon>
        <taxon>Embryophyta</taxon>
        <taxon>Tracheophyta</taxon>
        <taxon>Spermatophyta</taxon>
        <taxon>Magnoliopsida</taxon>
        <taxon>Liliopsida</taxon>
        <taxon>Zingiberales</taxon>
        <taxon>Cannaceae</taxon>
        <taxon>Canna</taxon>
    </lineage>
</organism>
<dbReference type="InterPro" id="IPR056011">
    <property type="entry name" value="DUF7589"/>
</dbReference>
<protein>
    <submittedName>
        <fullName evidence="5">40S ribosomal protein S16</fullName>
    </submittedName>
</protein>
<evidence type="ECO:0000313" key="6">
    <source>
        <dbReference type="Proteomes" id="UP001327560"/>
    </source>
</evidence>
<dbReference type="Pfam" id="PF00380">
    <property type="entry name" value="Ribosomal_S9"/>
    <property type="match status" value="1"/>
</dbReference>
<dbReference type="Gene3D" id="3.30.230.10">
    <property type="match status" value="1"/>
</dbReference>
<evidence type="ECO:0000313" key="5">
    <source>
        <dbReference type="EMBL" id="WOL02652.1"/>
    </source>
</evidence>
<dbReference type="GO" id="GO:0006412">
    <property type="term" value="P:translation"/>
    <property type="evidence" value="ECO:0007669"/>
    <property type="project" value="InterPro"/>
</dbReference>
<dbReference type="InterPro" id="IPR000754">
    <property type="entry name" value="Ribosomal_uS9"/>
</dbReference>
<evidence type="ECO:0000259" key="4">
    <source>
        <dbReference type="Pfam" id="PF24500"/>
    </source>
</evidence>
<keyword evidence="6" id="KW-1185">Reference proteome</keyword>
<dbReference type="InterPro" id="IPR014721">
    <property type="entry name" value="Ribsml_uS5_D2-typ_fold_subgr"/>
</dbReference>
<dbReference type="Proteomes" id="UP001327560">
    <property type="component" value="Chromosome 3"/>
</dbReference>
<dbReference type="GO" id="GO:0003723">
    <property type="term" value="F:RNA binding"/>
    <property type="evidence" value="ECO:0007669"/>
    <property type="project" value="TreeGrafter"/>
</dbReference>
<dbReference type="PANTHER" id="PTHR21569:SF16">
    <property type="entry name" value="RIBOSOMAL PROTEIN S16"/>
    <property type="match status" value="1"/>
</dbReference>
<dbReference type="GO" id="GO:0000462">
    <property type="term" value="P:maturation of SSU-rRNA from tricistronic rRNA transcript (SSU-rRNA, 5.8S rRNA, LSU-rRNA)"/>
    <property type="evidence" value="ECO:0007669"/>
    <property type="project" value="TreeGrafter"/>
</dbReference>
<dbReference type="InterPro" id="IPR020568">
    <property type="entry name" value="Ribosomal_Su5_D2-typ_SF"/>
</dbReference>
<accession>A0AAQ3K683</accession>
<dbReference type="GO" id="GO:0022627">
    <property type="term" value="C:cytosolic small ribosomal subunit"/>
    <property type="evidence" value="ECO:0007669"/>
    <property type="project" value="TreeGrafter"/>
</dbReference>
<proteinExistence type="inferred from homology"/>
<evidence type="ECO:0000256" key="3">
    <source>
        <dbReference type="ARBA" id="ARBA00023274"/>
    </source>
</evidence>
<evidence type="ECO:0000256" key="2">
    <source>
        <dbReference type="ARBA" id="ARBA00022980"/>
    </source>
</evidence>
<dbReference type="SUPFAM" id="SSF81301">
    <property type="entry name" value="Nucleotidyltransferase"/>
    <property type="match status" value="1"/>
</dbReference>
<gene>
    <name evidence="5" type="ORF">Cni_G11371</name>
</gene>
<dbReference type="Pfam" id="PF24500">
    <property type="entry name" value="DUF7589"/>
    <property type="match status" value="1"/>
</dbReference>
<keyword evidence="2 5" id="KW-0689">Ribosomal protein</keyword>
<sequence length="542" mass="60226">MTLRGHHNLTSWTNLRTSAPPHLRGCVLRGKDEGVALLPLPGSQGFISNSSVSAFSTRIALSIPTSINGGFADIWMWSGGSKGLAFRRRSSHLFVKLDHFEWGAQLRKFPDLVVKRHSCRSEVSFQGKLALDKCNPTTAPSKSQGGKVISVGEGRTIGKRKVDISVQEEDILGILDTDDVKDLKPSNQGKLKSLIFGDLVEDYLCTSILPRKQLHLPVKNLLWAPPHQHTSAPTATSPTGGEDASRWRLQYLRRQPIQKMQLESNLEVVSISHRAFAATMATAAESVQCFGRKKTAVAVAHCNSRRGLIKVNSVPIELVKPEILRLKAFEPILLLGRQRFMAIYQGWKYLYPVVSKARTVSNPRFLISGGSHQDMVTGVHASKCTLYAEMGYSIRPISASITYLHQVIDLTEQEEVEYWMVVSSVFEGKEVLTVPSVSNYDKSSLYGCFFCIRVGSIQISMCSVAFPSLILAYASQASYLRKKWEMSVTLFTSPYQSLHTAVQGPDNSPLEVQMRTQVQHLLNHQKSPDASVSSYQYKCFHG</sequence>
<comment type="similarity">
    <text evidence="1">Belongs to the universal ribosomal protein uS9 family.</text>
</comment>
<reference evidence="5 6" key="1">
    <citation type="submission" date="2023-10" db="EMBL/GenBank/DDBJ databases">
        <title>Chromosome-scale genome assembly provides insights into flower coloration mechanisms of Canna indica.</title>
        <authorList>
            <person name="Li C."/>
        </authorList>
    </citation>
    <scope>NUCLEOTIDE SEQUENCE [LARGE SCALE GENOMIC DNA]</scope>
    <source>
        <tissue evidence="5">Flower</tissue>
    </source>
</reference>
<dbReference type="EMBL" id="CP136892">
    <property type="protein sequence ID" value="WOL02652.1"/>
    <property type="molecule type" value="Genomic_DNA"/>
</dbReference>
<keyword evidence="3" id="KW-0687">Ribonucleoprotein</keyword>
<dbReference type="InterPro" id="IPR043519">
    <property type="entry name" value="NT_sf"/>
</dbReference>
<feature type="domain" description="DUF7589" evidence="4">
    <location>
        <begin position="371"/>
        <end position="428"/>
    </location>
</feature>
<evidence type="ECO:0000256" key="1">
    <source>
        <dbReference type="ARBA" id="ARBA00005251"/>
    </source>
</evidence>
<name>A0AAQ3K683_9LILI</name>
<dbReference type="GO" id="GO:0003735">
    <property type="term" value="F:structural constituent of ribosome"/>
    <property type="evidence" value="ECO:0007669"/>
    <property type="project" value="InterPro"/>
</dbReference>
<dbReference type="SUPFAM" id="SSF54211">
    <property type="entry name" value="Ribosomal protein S5 domain 2-like"/>
    <property type="match status" value="1"/>
</dbReference>
<dbReference type="PANTHER" id="PTHR21569">
    <property type="entry name" value="RIBOSOMAL PROTEIN S9"/>
    <property type="match status" value="1"/>
</dbReference>
<dbReference type="AlphaFoldDB" id="A0AAQ3K683"/>